<accession>A0A1E3VMW1</accession>
<evidence type="ECO:0000313" key="12">
    <source>
        <dbReference type="EMBL" id="ODR94870.1"/>
    </source>
</evidence>
<dbReference type="CDD" id="cd08153">
    <property type="entry name" value="srpA_like"/>
    <property type="match status" value="1"/>
</dbReference>
<comment type="cofactor">
    <cofactor evidence="7">
        <name>heme</name>
        <dbReference type="ChEBI" id="CHEBI:30413"/>
    </cofactor>
</comment>
<keyword evidence="10" id="KW-0732">Signal</keyword>
<dbReference type="GO" id="GO:0004096">
    <property type="term" value="F:catalase activity"/>
    <property type="evidence" value="ECO:0007669"/>
    <property type="project" value="InterPro"/>
</dbReference>
<dbReference type="PIRSF" id="PIRSF000296">
    <property type="entry name" value="SrpA"/>
    <property type="match status" value="1"/>
</dbReference>
<dbReference type="GO" id="GO:0020037">
    <property type="term" value="F:heme binding"/>
    <property type="evidence" value="ECO:0007669"/>
    <property type="project" value="InterPro"/>
</dbReference>
<proteinExistence type="inferred from homology"/>
<evidence type="ECO:0000256" key="7">
    <source>
        <dbReference type="PIRNR" id="PIRNR000296"/>
    </source>
</evidence>
<dbReference type="InterPro" id="IPR018028">
    <property type="entry name" value="Catalase"/>
</dbReference>
<keyword evidence="3 7" id="KW-0349">Heme</keyword>
<evidence type="ECO:0000313" key="13">
    <source>
        <dbReference type="Proteomes" id="UP000094172"/>
    </source>
</evidence>
<dbReference type="AlphaFoldDB" id="A0A1E3VMW1"/>
<dbReference type="Pfam" id="PF00199">
    <property type="entry name" value="Catalase"/>
    <property type="match status" value="1"/>
</dbReference>
<evidence type="ECO:0000256" key="10">
    <source>
        <dbReference type="SAM" id="SignalP"/>
    </source>
</evidence>
<dbReference type="RefSeq" id="WP_069444174.1">
    <property type="nucleotide sequence ID" value="NZ_LPWE01000011.1"/>
</dbReference>
<evidence type="ECO:0000256" key="5">
    <source>
        <dbReference type="ARBA" id="ARBA00023002"/>
    </source>
</evidence>
<evidence type="ECO:0000256" key="2">
    <source>
        <dbReference type="ARBA" id="ARBA00022559"/>
    </source>
</evidence>
<name>A0A1E3VMW1_9HYPH</name>
<keyword evidence="6 7" id="KW-0408">Iron</keyword>
<dbReference type="EC" id="1.11.1.-" evidence="7"/>
<comment type="similarity">
    <text evidence="1 7">Belongs to the catalase family.</text>
</comment>
<dbReference type="PROSITE" id="PS51402">
    <property type="entry name" value="CATALASE_3"/>
    <property type="match status" value="1"/>
</dbReference>
<evidence type="ECO:0000259" key="11">
    <source>
        <dbReference type="SMART" id="SM01060"/>
    </source>
</evidence>
<feature type="chain" id="PRO_5009138385" description="Catalase-related peroxidase" evidence="10">
    <location>
        <begin position="30"/>
        <end position="328"/>
    </location>
</feature>
<dbReference type="SMART" id="SM01060">
    <property type="entry name" value="Catalase"/>
    <property type="match status" value="1"/>
</dbReference>
<dbReference type="InterPro" id="IPR024168">
    <property type="entry name" value="Catalase_SrpA-type_pred"/>
</dbReference>
<dbReference type="EMBL" id="LPWE01000011">
    <property type="protein sequence ID" value="ODR94870.1"/>
    <property type="molecule type" value="Genomic_DNA"/>
</dbReference>
<dbReference type="GO" id="GO:0042542">
    <property type="term" value="P:response to hydrogen peroxide"/>
    <property type="evidence" value="ECO:0007669"/>
    <property type="project" value="TreeGrafter"/>
</dbReference>
<dbReference type="PANTHER" id="PTHR11465:SF9">
    <property type="entry name" value="CATALASE"/>
    <property type="match status" value="1"/>
</dbReference>
<keyword evidence="4 7" id="KW-0479">Metal-binding</keyword>
<reference evidence="12 13" key="1">
    <citation type="journal article" date="2016" name="Environ. Microbiol.">
        <title>New Methyloceanibacter diversity from North Sea sediments includes methanotroph containing solely the soluble methane monooxygenase.</title>
        <authorList>
            <person name="Vekeman B."/>
            <person name="Kerckhof F.M."/>
            <person name="Cremers G."/>
            <person name="de Vos P."/>
            <person name="Vandamme P."/>
            <person name="Boon N."/>
            <person name="Op den Camp H.J."/>
            <person name="Heylen K."/>
        </authorList>
    </citation>
    <scope>NUCLEOTIDE SEQUENCE [LARGE SCALE GENOMIC DNA]</scope>
    <source>
        <strain evidence="12 13">R-67176</strain>
    </source>
</reference>
<feature type="signal peptide" evidence="10">
    <location>
        <begin position="1"/>
        <end position="29"/>
    </location>
</feature>
<keyword evidence="13" id="KW-1185">Reference proteome</keyword>
<evidence type="ECO:0000256" key="9">
    <source>
        <dbReference type="PIRSR" id="PIRSR000296-2"/>
    </source>
</evidence>
<dbReference type="GO" id="GO:0005737">
    <property type="term" value="C:cytoplasm"/>
    <property type="evidence" value="ECO:0007669"/>
    <property type="project" value="TreeGrafter"/>
</dbReference>
<keyword evidence="2 7" id="KW-0575">Peroxidase</keyword>
<evidence type="ECO:0000256" key="1">
    <source>
        <dbReference type="ARBA" id="ARBA00005329"/>
    </source>
</evidence>
<dbReference type="GO" id="GO:0042744">
    <property type="term" value="P:hydrogen peroxide catabolic process"/>
    <property type="evidence" value="ECO:0007669"/>
    <property type="project" value="TreeGrafter"/>
</dbReference>
<dbReference type="InterPro" id="IPR011614">
    <property type="entry name" value="Catalase_core"/>
</dbReference>
<dbReference type="InterPro" id="IPR020835">
    <property type="entry name" value="Catalase_sf"/>
</dbReference>
<protein>
    <recommendedName>
        <fullName evidence="7">Catalase-related peroxidase</fullName>
        <ecNumber evidence="7">1.11.1.-</ecNumber>
    </recommendedName>
</protein>
<dbReference type="SUPFAM" id="SSF56634">
    <property type="entry name" value="Heme-dependent catalase-like"/>
    <property type="match status" value="1"/>
</dbReference>
<keyword evidence="5 7" id="KW-0560">Oxidoreductase</keyword>
<organism evidence="12 13">
    <name type="scientific">Methyloceanibacter stevinii</name>
    <dbReference type="NCBI Taxonomy" id="1774970"/>
    <lineage>
        <taxon>Bacteria</taxon>
        <taxon>Pseudomonadati</taxon>
        <taxon>Pseudomonadota</taxon>
        <taxon>Alphaproteobacteria</taxon>
        <taxon>Hyphomicrobiales</taxon>
        <taxon>Hyphomicrobiaceae</taxon>
        <taxon>Methyloceanibacter</taxon>
    </lineage>
</organism>
<dbReference type="Gene3D" id="1.20.1280.120">
    <property type="match status" value="1"/>
</dbReference>
<comment type="caution">
    <text evidence="12">The sequence shown here is derived from an EMBL/GenBank/DDBJ whole genome shotgun (WGS) entry which is preliminary data.</text>
</comment>
<evidence type="ECO:0000256" key="8">
    <source>
        <dbReference type="PIRSR" id="PIRSR000296-1"/>
    </source>
</evidence>
<dbReference type="PANTHER" id="PTHR11465">
    <property type="entry name" value="CATALASE"/>
    <property type="match status" value="1"/>
</dbReference>
<dbReference type="Gene3D" id="2.40.180.10">
    <property type="entry name" value="Catalase core domain"/>
    <property type="match status" value="1"/>
</dbReference>
<dbReference type="GO" id="GO:0046872">
    <property type="term" value="F:metal ion binding"/>
    <property type="evidence" value="ECO:0007669"/>
    <property type="project" value="UniProtKB-KW"/>
</dbReference>
<gene>
    <name evidence="12" type="ORF">AUC70_03465</name>
</gene>
<sequence>MSRASHIAAAAVALALLSSPSVVIPNALAEPGPADLVDALNKAFGKYPHKRAAHPKGLCVSGDFNPTENAPELTKAPQFAKSVPVIGRFSLAGGNPKAPDNDKGNPKGLALRFDLGDGANTDLVMISAPVFVANTPQSFFDLLTAKASGDADKVEAYFAAHPESKNQGTWLKERLVPASYAGVNYWGVHAFTLTNADGKETLAKFKLLPLAGEDGLTDEQAEAKGQDFLAGELKARLEKAPAEFALVAIIGQDGDVTDDATALWDEEHRDKIALGRLTIDAVEPDGTCDAFSFLPSNVADGVAGPTDDPIFAIRSPAYIVSFTRRVAP</sequence>
<evidence type="ECO:0000256" key="4">
    <source>
        <dbReference type="ARBA" id="ARBA00022723"/>
    </source>
</evidence>
<dbReference type="STRING" id="1774970.AUC70_03465"/>
<dbReference type="Proteomes" id="UP000094172">
    <property type="component" value="Unassembled WGS sequence"/>
</dbReference>
<comment type="function">
    <text evidence="7">Has an organic peroxide-dependent peroxidase activity.</text>
</comment>
<feature type="active site" evidence="8">
    <location>
        <position position="54"/>
    </location>
</feature>
<feature type="binding site" description="axial binding residue" evidence="9">
    <location>
        <position position="318"/>
    </location>
    <ligand>
        <name>heme</name>
        <dbReference type="ChEBI" id="CHEBI:30413"/>
    </ligand>
    <ligandPart>
        <name>Fe</name>
        <dbReference type="ChEBI" id="CHEBI:18248"/>
    </ligandPart>
</feature>
<evidence type="ECO:0000256" key="3">
    <source>
        <dbReference type="ARBA" id="ARBA00022617"/>
    </source>
</evidence>
<feature type="domain" description="Catalase core" evidence="11">
    <location>
        <begin position="17"/>
        <end position="327"/>
    </location>
</feature>
<evidence type="ECO:0000256" key="6">
    <source>
        <dbReference type="ARBA" id="ARBA00023004"/>
    </source>
</evidence>